<evidence type="ECO:0000256" key="2">
    <source>
        <dbReference type="ARBA" id="ARBA00007656"/>
    </source>
</evidence>
<evidence type="ECO:0000256" key="4">
    <source>
        <dbReference type="ARBA" id="ARBA00023110"/>
    </source>
</evidence>
<dbReference type="RefSeq" id="WP_064601328.1">
    <property type="nucleotide sequence ID" value="NZ_CP134782.1"/>
</dbReference>
<accession>A0A1B7KY55</accession>
<dbReference type="GO" id="GO:0003755">
    <property type="term" value="F:peptidyl-prolyl cis-trans isomerase activity"/>
    <property type="evidence" value="ECO:0007669"/>
    <property type="project" value="UniProtKB-KW"/>
</dbReference>
<sequence>MSTDQLPWQRFAALQLAQRHWQCLPEDIPVAEQSTFQAQLTRQMALELAICRHYPADNTVSQLAALVRKEQAGFMDTHGFTRGEQQDIAVHQAHVTSVMNRVARKAPPPDDQEVTAWYQANAARFCRPAQRKARHILLTCDNDEDRAPERAQIAAIVLAVTESPGCFADQALRFSHCPSAMEGGLLGWISPGLLYPELDSCLFSLEKGQLSAVVETVLGLHLLLCEDIRPAEALDEAVALEKSRAWLTEQARKRYQQQWLSSLLTLPATH</sequence>
<organism evidence="7 8">
    <name type="scientific">Mangrovibacter phragmitis</name>
    <dbReference type="NCBI Taxonomy" id="1691903"/>
    <lineage>
        <taxon>Bacteria</taxon>
        <taxon>Pseudomonadati</taxon>
        <taxon>Pseudomonadota</taxon>
        <taxon>Gammaproteobacteria</taxon>
        <taxon>Enterobacterales</taxon>
        <taxon>Enterobacteriaceae</taxon>
        <taxon>Mangrovibacter</taxon>
    </lineage>
</organism>
<dbReference type="SUPFAM" id="SSF109998">
    <property type="entry name" value="Triger factor/SurA peptide-binding domain-like"/>
    <property type="match status" value="1"/>
</dbReference>
<dbReference type="OrthoDB" id="9769613at2"/>
<protein>
    <recommendedName>
        <fullName evidence="3">peptidylprolyl isomerase</fullName>
        <ecNumber evidence="3">5.2.1.8</ecNumber>
    </recommendedName>
</protein>
<dbReference type="Gene3D" id="3.10.50.40">
    <property type="match status" value="1"/>
</dbReference>
<name>A0A1B7KY55_9ENTR</name>
<evidence type="ECO:0000256" key="1">
    <source>
        <dbReference type="ARBA" id="ARBA00000971"/>
    </source>
</evidence>
<feature type="domain" description="PpiC" evidence="6">
    <location>
        <begin position="128"/>
        <end position="227"/>
    </location>
</feature>
<dbReference type="Proteomes" id="UP000078225">
    <property type="component" value="Unassembled WGS sequence"/>
</dbReference>
<evidence type="ECO:0000313" key="7">
    <source>
        <dbReference type="EMBL" id="OAT74951.1"/>
    </source>
</evidence>
<dbReference type="PROSITE" id="PS50198">
    <property type="entry name" value="PPIC_PPIASE_2"/>
    <property type="match status" value="1"/>
</dbReference>
<dbReference type="InterPro" id="IPR027304">
    <property type="entry name" value="Trigger_fact/SurA_dom_sf"/>
</dbReference>
<dbReference type="PANTHER" id="PTHR47245:SF2">
    <property type="entry name" value="PEPTIDYL-PROLYL CIS-TRANS ISOMERASE HP_0175-RELATED"/>
    <property type="match status" value="1"/>
</dbReference>
<keyword evidence="8" id="KW-1185">Reference proteome</keyword>
<comment type="caution">
    <text evidence="7">The sequence shown here is derived from an EMBL/GenBank/DDBJ whole genome shotgun (WGS) entry which is preliminary data.</text>
</comment>
<dbReference type="InterPro" id="IPR023058">
    <property type="entry name" value="PPIase_PpiC_CS"/>
</dbReference>
<evidence type="ECO:0000259" key="6">
    <source>
        <dbReference type="PROSITE" id="PS50198"/>
    </source>
</evidence>
<dbReference type="InterPro" id="IPR014282">
    <property type="entry name" value="Nitrogen_fix_NifM"/>
</dbReference>
<comment type="catalytic activity">
    <reaction evidence="1">
        <text>[protein]-peptidylproline (omega=180) = [protein]-peptidylproline (omega=0)</text>
        <dbReference type="Rhea" id="RHEA:16237"/>
        <dbReference type="Rhea" id="RHEA-COMP:10747"/>
        <dbReference type="Rhea" id="RHEA-COMP:10748"/>
        <dbReference type="ChEBI" id="CHEBI:83833"/>
        <dbReference type="ChEBI" id="CHEBI:83834"/>
        <dbReference type="EC" id="5.2.1.8"/>
    </reaction>
</comment>
<evidence type="ECO:0000313" key="8">
    <source>
        <dbReference type="Proteomes" id="UP000078225"/>
    </source>
</evidence>
<keyword evidence="4 5" id="KW-0697">Rotamase</keyword>
<evidence type="ECO:0000256" key="5">
    <source>
        <dbReference type="PROSITE-ProRule" id="PRU00278"/>
    </source>
</evidence>
<reference evidence="8" key="1">
    <citation type="submission" date="2016-05" db="EMBL/GenBank/DDBJ databases">
        <authorList>
            <person name="Behera P."/>
            <person name="Vaishampayan P."/>
            <person name="Singh N."/>
            <person name="Raina V."/>
            <person name="Suar M."/>
            <person name="Pattnaik A."/>
            <person name="Rastogi G."/>
        </authorList>
    </citation>
    <scope>NUCLEOTIDE SEQUENCE [LARGE SCALE GENOMIC DNA]</scope>
    <source>
        <strain evidence="8">MP23</strain>
    </source>
</reference>
<evidence type="ECO:0000256" key="3">
    <source>
        <dbReference type="ARBA" id="ARBA00013194"/>
    </source>
</evidence>
<dbReference type="EC" id="5.2.1.8" evidence="3"/>
<dbReference type="PROSITE" id="PS01096">
    <property type="entry name" value="PPIC_PPIASE_1"/>
    <property type="match status" value="1"/>
</dbReference>
<proteinExistence type="inferred from homology"/>
<dbReference type="InterPro" id="IPR046357">
    <property type="entry name" value="PPIase_dom_sf"/>
</dbReference>
<dbReference type="EMBL" id="LYRP01000050">
    <property type="protein sequence ID" value="OAT74951.1"/>
    <property type="molecule type" value="Genomic_DNA"/>
</dbReference>
<dbReference type="STRING" id="1691903.A9B99_17345"/>
<dbReference type="InterPro" id="IPR000297">
    <property type="entry name" value="PPIase_PpiC"/>
</dbReference>
<comment type="similarity">
    <text evidence="2">Belongs to the PpiC/parvulin rotamase family.</text>
</comment>
<dbReference type="AlphaFoldDB" id="A0A1B7KY55"/>
<dbReference type="Pfam" id="PF00639">
    <property type="entry name" value="Rotamase"/>
    <property type="match status" value="1"/>
</dbReference>
<dbReference type="NCBIfam" id="TIGR02933">
    <property type="entry name" value="nifM_nitrog"/>
    <property type="match status" value="1"/>
</dbReference>
<keyword evidence="5" id="KW-0413">Isomerase</keyword>
<dbReference type="PANTHER" id="PTHR47245">
    <property type="entry name" value="PEPTIDYLPROLYL ISOMERASE"/>
    <property type="match status" value="1"/>
</dbReference>
<dbReference type="SUPFAM" id="SSF54534">
    <property type="entry name" value="FKBP-like"/>
    <property type="match status" value="1"/>
</dbReference>
<dbReference type="InterPro" id="IPR050245">
    <property type="entry name" value="PrsA_foldase"/>
</dbReference>
<gene>
    <name evidence="7" type="ORF">A9B99_17345</name>
</gene>